<reference evidence="2 3" key="1">
    <citation type="submission" date="2020-08" db="EMBL/GenBank/DDBJ databases">
        <authorList>
            <person name="Liu C."/>
            <person name="Sun Q."/>
        </authorList>
    </citation>
    <scope>NUCLEOTIDE SEQUENCE [LARGE SCALE GENOMIC DNA]</scope>
    <source>
        <strain evidence="2 3">NSJ-61</strain>
    </source>
</reference>
<evidence type="ECO:0000313" key="3">
    <source>
        <dbReference type="Proteomes" id="UP000515856"/>
    </source>
</evidence>
<accession>A0A7G9GNX4</accession>
<dbReference type="EMBL" id="CP060636">
    <property type="protein sequence ID" value="QNM12506.1"/>
    <property type="molecule type" value="Genomic_DNA"/>
</dbReference>
<sequence length="187" mass="22481">MKNNGILTTRECKKMNIPFIYISRMIKEKKLEKIDRGIYISNDGDLDDYYFFQNKYKKSIYSYQSALYLHKITDRIPYKIEVTMYKGYNPHSMKKNDIEIHFVDKKYFYLGLTEVETAYGNKVRVYDKERTICDLIKHRNDIDEEIFRKAIYMYLACNDKNLSNLYEYANIMKIQKKLDDLMVLANG</sequence>
<feature type="domain" description="AbiEi antitoxin N-terminal" evidence="1">
    <location>
        <begin position="3"/>
        <end position="40"/>
    </location>
</feature>
<name>A0A7G9GNX4_9FIRM</name>
<dbReference type="Pfam" id="PF13338">
    <property type="entry name" value="AbiEi_4"/>
    <property type="match status" value="1"/>
</dbReference>
<dbReference type="RefSeq" id="WP_158552198.1">
    <property type="nucleotide sequence ID" value="NZ_CP060636.1"/>
</dbReference>
<evidence type="ECO:0000313" key="2">
    <source>
        <dbReference type="EMBL" id="QNM12506.1"/>
    </source>
</evidence>
<keyword evidence="3" id="KW-1185">Reference proteome</keyword>
<evidence type="ECO:0000259" key="1">
    <source>
        <dbReference type="Pfam" id="PF13338"/>
    </source>
</evidence>
<proteinExistence type="predicted"/>
<dbReference type="AlphaFoldDB" id="A0A7G9GNX4"/>
<dbReference type="InterPro" id="IPR025159">
    <property type="entry name" value="AbiEi_N"/>
</dbReference>
<gene>
    <name evidence="2" type="ORF">H9Q80_00690</name>
</gene>
<organism evidence="2 3">
    <name type="scientific">[Eubacterium] hominis</name>
    <dbReference type="NCBI Taxonomy" id="2764325"/>
    <lineage>
        <taxon>Bacteria</taxon>
        <taxon>Bacillati</taxon>
        <taxon>Bacillota</taxon>
        <taxon>Erysipelotrichia</taxon>
        <taxon>Erysipelotrichales</taxon>
        <taxon>Erysipelotrichaceae</taxon>
        <taxon>Amedibacillus</taxon>
    </lineage>
</organism>
<dbReference type="Proteomes" id="UP000515856">
    <property type="component" value="Chromosome"/>
</dbReference>
<protein>
    <submittedName>
        <fullName evidence="2">Type IV toxin-antitoxin system AbiEi family antitoxin domain-containing protein</fullName>
    </submittedName>
</protein>
<dbReference type="KEGG" id="ehn:H9Q80_00690"/>